<keyword evidence="8 9" id="KW-0694">RNA-binding</keyword>
<dbReference type="CDD" id="cd05398">
    <property type="entry name" value="NT_ClassII-CCAase"/>
    <property type="match status" value="1"/>
</dbReference>
<dbReference type="Gene3D" id="3.30.460.10">
    <property type="entry name" value="Beta Polymerase, domain 2"/>
    <property type="match status" value="1"/>
</dbReference>
<dbReference type="InterPro" id="IPR043519">
    <property type="entry name" value="NT_sf"/>
</dbReference>
<keyword evidence="4 14" id="KW-0548">Nucleotidyltransferase</keyword>
<dbReference type="Pfam" id="PF12627">
    <property type="entry name" value="PolyA_pol_RNAbd"/>
    <property type="match status" value="1"/>
</dbReference>
<keyword evidence="6" id="KW-0547">Nucleotide-binding</keyword>
<dbReference type="Pfam" id="PF01743">
    <property type="entry name" value="PolyA_pol"/>
    <property type="match status" value="1"/>
</dbReference>
<evidence type="ECO:0000259" key="12">
    <source>
        <dbReference type="Pfam" id="PF12627"/>
    </source>
</evidence>
<sequence>MRIEIPPAVDRIINKLEENGFEAYAVGGCVRDTLLGREPEDWDITTSAKPQEVKRIFPRTIDTGIQHGTVTVMIDHKGYEVTTYRIDGEYEDGRHPKSVAFTPSLTEDLKRRDFTINAMAYNHRRGIVDEFGGMEDLKGKCIRCVGRAEDRFTEDALRILRAIRFSAQLGFDIEPSTFEAVRIIAPNIEKVSKERIQTELTKLLLSDNPDKIALVFEQGIGPYIAPRFSRIPVDQKTMEEKLSRPCRSFLPGSGSLLQPVKYLRWAAFLRFSGEDGTKAVLRELKMDNDTIGKASLLVKWCYQEIRPEKTAVRKTMAQMDRELFRRLLELRRFCIKTDLLQENEEELEQLDKIERLADEIENAGDCLYIRELAVTGQDLIASGRKPGREIGALLQRFLEEVLERPEHNTKEYLLAMAEQPDRENKM</sequence>
<dbReference type="GO" id="GO:0004810">
    <property type="term" value="F:CCA tRNA nucleotidyltransferase activity"/>
    <property type="evidence" value="ECO:0007669"/>
    <property type="project" value="UniProtKB-EC"/>
</dbReference>
<comment type="cofactor">
    <cofactor evidence="1">
        <name>Mg(2+)</name>
        <dbReference type="ChEBI" id="CHEBI:18420"/>
    </cofactor>
</comment>
<dbReference type="Gene3D" id="1.10.3090.10">
    <property type="entry name" value="cca-adding enzyme, domain 2"/>
    <property type="match status" value="1"/>
</dbReference>
<dbReference type="GO" id="GO:0000049">
    <property type="term" value="F:tRNA binding"/>
    <property type="evidence" value="ECO:0007669"/>
    <property type="project" value="TreeGrafter"/>
</dbReference>
<dbReference type="SUPFAM" id="SSF81891">
    <property type="entry name" value="Poly A polymerase C-terminal region-like"/>
    <property type="match status" value="1"/>
</dbReference>
<evidence type="ECO:0000313" key="14">
    <source>
        <dbReference type="EMBL" id="HJA72111.1"/>
    </source>
</evidence>
<evidence type="ECO:0000256" key="4">
    <source>
        <dbReference type="ARBA" id="ARBA00022695"/>
    </source>
</evidence>
<feature type="domain" description="Poly A polymerase head" evidence="11">
    <location>
        <begin position="23"/>
        <end position="143"/>
    </location>
</feature>
<evidence type="ECO:0000256" key="3">
    <source>
        <dbReference type="ARBA" id="ARBA00022694"/>
    </source>
</evidence>
<evidence type="ECO:0000256" key="8">
    <source>
        <dbReference type="ARBA" id="ARBA00022884"/>
    </source>
</evidence>
<evidence type="ECO:0000259" key="11">
    <source>
        <dbReference type="Pfam" id="PF01743"/>
    </source>
</evidence>
<protein>
    <submittedName>
        <fullName evidence="14">CCA tRNA nucleotidyltransferase</fullName>
        <ecNumber evidence="14">2.7.7.72</ecNumber>
    </submittedName>
</protein>
<feature type="domain" description="tRNA nucleotidyltransferase/poly(A) polymerase RNA and SrmB- binding" evidence="12">
    <location>
        <begin position="170"/>
        <end position="228"/>
    </location>
</feature>
<keyword evidence="10" id="KW-0175">Coiled coil</keyword>
<gene>
    <name evidence="14" type="ORF">IAA07_11155</name>
</gene>
<comment type="caution">
    <text evidence="14">The sequence shown here is derived from an EMBL/GenBank/DDBJ whole genome shotgun (WGS) entry which is preliminary data.</text>
</comment>
<proteinExistence type="inferred from homology"/>
<reference evidence="14" key="1">
    <citation type="journal article" date="2021" name="PeerJ">
        <title>Extensive microbial diversity within the chicken gut microbiome revealed by metagenomics and culture.</title>
        <authorList>
            <person name="Gilroy R."/>
            <person name="Ravi A."/>
            <person name="Getino M."/>
            <person name="Pursley I."/>
            <person name="Horton D.L."/>
            <person name="Alikhan N.F."/>
            <person name="Baker D."/>
            <person name="Gharbi K."/>
            <person name="Hall N."/>
            <person name="Watson M."/>
            <person name="Adriaenssens E.M."/>
            <person name="Foster-Nyarko E."/>
            <person name="Jarju S."/>
            <person name="Secka A."/>
            <person name="Antonio M."/>
            <person name="Oren A."/>
            <person name="Chaudhuri R.R."/>
            <person name="La Ragione R."/>
            <person name="Hildebrand F."/>
            <person name="Pallen M.J."/>
        </authorList>
    </citation>
    <scope>NUCLEOTIDE SEQUENCE</scope>
    <source>
        <strain evidence="14">CHK178-16964</strain>
    </source>
</reference>
<organism evidence="14 15">
    <name type="scientific">Candidatus Lachnoclostridium stercoravium</name>
    <dbReference type="NCBI Taxonomy" id="2838633"/>
    <lineage>
        <taxon>Bacteria</taxon>
        <taxon>Bacillati</taxon>
        <taxon>Bacillota</taxon>
        <taxon>Clostridia</taxon>
        <taxon>Lachnospirales</taxon>
        <taxon>Lachnospiraceae</taxon>
    </lineage>
</organism>
<feature type="domain" description="CCA-adding enzyme C-terminal" evidence="13">
    <location>
        <begin position="264"/>
        <end position="417"/>
    </location>
</feature>
<evidence type="ECO:0000256" key="1">
    <source>
        <dbReference type="ARBA" id="ARBA00001946"/>
    </source>
</evidence>
<dbReference type="GO" id="GO:0008033">
    <property type="term" value="P:tRNA processing"/>
    <property type="evidence" value="ECO:0007669"/>
    <property type="project" value="UniProtKB-KW"/>
</dbReference>
<evidence type="ECO:0000256" key="6">
    <source>
        <dbReference type="ARBA" id="ARBA00022741"/>
    </source>
</evidence>
<dbReference type="InterPro" id="IPR050264">
    <property type="entry name" value="Bact_CCA-adding_enz_type3_sf"/>
</dbReference>
<keyword evidence="5" id="KW-0479">Metal-binding</keyword>
<feature type="coiled-coil region" evidence="10">
    <location>
        <begin position="336"/>
        <end position="363"/>
    </location>
</feature>
<comment type="similarity">
    <text evidence="9">Belongs to the tRNA nucleotidyltransferase/poly(A) polymerase family.</text>
</comment>
<keyword evidence="7" id="KW-0460">Magnesium</keyword>
<evidence type="ECO:0000256" key="10">
    <source>
        <dbReference type="SAM" id="Coils"/>
    </source>
</evidence>
<dbReference type="SUPFAM" id="SSF81301">
    <property type="entry name" value="Nucleotidyltransferase"/>
    <property type="match status" value="1"/>
</dbReference>
<name>A0A9D2HIR1_9FIRM</name>
<dbReference type="InterPro" id="IPR002646">
    <property type="entry name" value="PolA_pol_head_dom"/>
</dbReference>
<evidence type="ECO:0000259" key="13">
    <source>
        <dbReference type="Pfam" id="PF13735"/>
    </source>
</evidence>
<dbReference type="NCBIfam" id="NF009814">
    <property type="entry name" value="PRK13299.1"/>
    <property type="match status" value="1"/>
</dbReference>
<evidence type="ECO:0000256" key="9">
    <source>
        <dbReference type="RuleBase" id="RU003953"/>
    </source>
</evidence>
<dbReference type="Gene3D" id="1.10.246.80">
    <property type="match status" value="1"/>
</dbReference>
<reference evidence="14" key="2">
    <citation type="submission" date="2021-04" db="EMBL/GenBank/DDBJ databases">
        <authorList>
            <person name="Gilroy R."/>
        </authorList>
    </citation>
    <scope>NUCLEOTIDE SEQUENCE</scope>
    <source>
        <strain evidence="14">CHK178-16964</strain>
    </source>
</reference>
<evidence type="ECO:0000256" key="2">
    <source>
        <dbReference type="ARBA" id="ARBA00022679"/>
    </source>
</evidence>
<dbReference type="AlphaFoldDB" id="A0A9D2HIR1"/>
<dbReference type="PANTHER" id="PTHR46173">
    <property type="entry name" value="CCA TRNA NUCLEOTIDYLTRANSFERASE 1, MITOCHONDRIAL"/>
    <property type="match status" value="1"/>
</dbReference>
<dbReference type="GO" id="GO:0046872">
    <property type="term" value="F:metal ion binding"/>
    <property type="evidence" value="ECO:0007669"/>
    <property type="project" value="UniProtKB-KW"/>
</dbReference>
<accession>A0A9D2HIR1</accession>
<dbReference type="Pfam" id="PF13735">
    <property type="entry name" value="tRNA_NucTran2_2"/>
    <property type="match status" value="1"/>
</dbReference>
<evidence type="ECO:0000256" key="5">
    <source>
        <dbReference type="ARBA" id="ARBA00022723"/>
    </source>
</evidence>
<dbReference type="InterPro" id="IPR032810">
    <property type="entry name" value="CCA-adding_enz_C"/>
</dbReference>
<dbReference type="EC" id="2.7.7.72" evidence="14"/>
<dbReference type="GO" id="GO:0000166">
    <property type="term" value="F:nucleotide binding"/>
    <property type="evidence" value="ECO:0007669"/>
    <property type="project" value="UniProtKB-KW"/>
</dbReference>
<dbReference type="PANTHER" id="PTHR46173:SF1">
    <property type="entry name" value="CCA TRNA NUCLEOTIDYLTRANSFERASE 1, MITOCHONDRIAL"/>
    <property type="match status" value="1"/>
</dbReference>
<evidence type="ECO:0000256" key="7">
    <source>
        <dbReference type="ARBA" id="ARBA00022842"/>
    </source>
</evidence>
<keyword evidence="2 9" id="KW-0808">Transferase</keyword>
<dbReference type="InterPro" id="IPR032828">
    <property type="entry name" value="PolyA_RNA-bd"/>
</dbReference>
<evidence type="ECO:0000313" key="15">
    <source>
        <dbReference type="Proteomes" id="UP000823900"/>
    </source>
</evidence>
<dbReference type="Proteomes" id="UP000823900">
    <property type="component" value="Unassembled WGS sequence"/>
</dbReference>
<dbReference type="EMBL" id="DWZA01000097">
    <property type="protein sequence ID" value="HJA72111.1"/>
    <property type="molecule type" value="Genomic_DNA"/>
</dbReference>
<keyword evidence="3" id="KW-0819">tRNA processing</keyword>